<name>A0AA88UK96_9ASTE</name>
<feature type="signal peptide" evidence="1">
    <location>
        <begin position="1"/>
        <end position="31"/>
    </location>
</feature>
<dbReference type="Proteomes" id="UP001187471">
    <property type="component" value="Unassembled WGS sequence"/>
</dbReference>
<comment type="caution">
    <text evidence="2">The sequence shown here is derived from an EMBL/GenBank/DDBJ whole genome shotgun (WGS) entry which is preliminary data.</text>
</comment>
<evidence type="ECO:0000313" key="2">
    <source>
        <dbReference type="EMBL" id="KAK2988260.1"/>
    </source>
</evidence>
<evidence type="ECO:0000313" key="3">
    <source>
        <dbReference type="Proteomes" id="UP001187471"/>
    </source>
</evidence>
<gene>
    <name evidence="2" type="ORF">RJ640_028644</name>
</gene>
<protein>
    <submittedName>
        <fullName evidence="2">Uncharacterized protein</fullName>
    </submittedName>
</protein>
<feature type="chain" id="PRO_5041657196" evidence="1">
    <location>
        <begin position="32"/>
        <end position="119"/>
    </location>
</feature>
<dbReference type="AlphaFoldDB" id="A0AA88UK96"/>
<accession>A0AA88UK96</accession>
<dbReference type="EMBL" id="JAVXUO010000903">
    <property type="protein sequence ID" value="KAK2988260.1"/>
    <property type="molecule type" value="Genomic_DNA"/>
</dbReference>
<evidence type="ECO:0000256" key="1">
    <source>
        <dbReference type="SAM" id="SignalP"/>
    </source>
</evidence>
<keyword evidence="3" id="KW-1185">Reference proteome</keyword>
<organism evidence="2 3">
    <name type="scientific">Escallonia rubra</name>
    <dbReference type="NCBI Taxonomy" id="112253"/>
    <lineage>
        <taxon>Eukaryota</taxon>
        <taxon>Viridiplantae</taxon>
        <taxon>Streptophyta</taxon>
        <taxon>Embryophyta</taxon>
        <taxon>Tracheophyta</taxon>
        <taxon>Spermatophyta</taxon>
        <taxon>Magnoliopsida</taxon>
        <taxon>eudicotyledons</taxon>
        <taxon>Gunneridae</taxon>
        <taxon>Pentapetalae</taxon>
        <taxon>asterids</taxon>
        <taxon>campanulids</taxon>
        <taxon>Escalloniales</taxon>
        <taxon>Escalloniaceae</taxon>
        <taxon>Escallonia</taxon>
    </lineage>
</organism>
<reference evidence="2" key="1">
    <citation type="submission" date="2022-12" db="EMBL/GenBank/DDBJ databases">
        <title>Draft genome assemblies for two species of Escallonia (Escalloniales).</title>
        <authorList>
            <person name="Chanderbali A."/>
            <person name="Dervinis C."/>
            <person name="Anghel I."/>
            <person name="Soltis D."/>
            <person name="Soltis P."/>
            <person name="Zapata F."/>
        </authorList>
    </citation>
    <scope>NUCLEOTIDE SEQUENCE</scope>
    <source>
        <strain evidence="2">UCBG92.1500</strain>
        <tissue evidence="2">Leaf</tissue>
    </source>
</reference>
<keyword evidence="1" id="KW-0732">Signal</keyword>
<sequence length="119" mass="13679">MPTTPSTQFSHHIPLYVFGFLILSHMKLGYAKVTGKANPPMRPARLPKKGIATAKKKHPYPNIKRRITRIHHVHGLLNLIWNEVTAFIMTNTLISPITDRDTSRIWEDVPVFQERDCDP</sequence>
<proteinExistence type="predicted"/>